<dbReference type="InterPro" id="IPR036638">
    <property type="entry name" value="HLH_DNA-bd_sf"/>
</dbReference>
<evidence type="ECO:0000256" key="4">
    <source>
        <dbReference type="ARBA" id="ARBA00023125"/>
    </source>
</evidence>
<proteinExistence type="predicted"/>
<feature type="compositionally biased region" description="Low complexity" evidence="7">
    <location>
        <begin position="265"/>
        <end position="278"/>
    </location>
</feature>
<feature type="region of interest" description="Disordered" evidence="7">
    <location>
        <begin position="52"/>
        <end position="76"/>
    </location>
</feature>
<organism evidence="9 10">
    <name type="scientific">Kalanchoe fedtschenkoi</name>
    <name type="common">Lavender scallops</name>
    <name type="synonym">South American air plant</name>
    <dbReference type="NCBI Taxonomy" id="63787"/>
    <lineage>
        <taxon>Eukaryota</taxon>
        <taxon>Viridiplantae</taxon>
        <taxon>Streptophyta</taxon>
        <taxon>Embryophyta</taxon>
        <taxon>Tracheophyta</taxon>
        <taxon>Spermatophyta</taxon>
        <taxon>Magnoliopsida</taxon>
        <taxon>eudicotyledons</taxon>
        <taxon>Gunneridae</taxon>
        <taxon>Pentapetalae</taxon>
        <taxon>Saxifragales</taxon>
        <taxon>Crassulaceae</taxon>
        <taxon>Kalanchoe</taxon>
    </lineage>
</organism>
<evidence type="ECO:0000259" key="8">
    <source>
        <dbReference type="PROSITE" id="PS50888"/>
    </source>
</evidence>
<dbReference type="InterPro" id="IPR045843">
    <property type="entry name" value="IND-like"/>
</dbReference>
<evidence type="ECO:0000256" key="1">
    <source>
        <dbReference type="ARBA" id="ARBA00004123"/>
    </source>
</evidence>
<evidence type="ECO:0000256" key="7">
    <source>
        <dbReference type="SAM" id="MobiDB-lite"/>
    </source>
</evidence>
<dbReference type="GO" id="GO:0000981">
    <property type="term" value="F:DNA-binding transcription factor activity, RNA polymerase II-specific"/>
    <property type="evidence" value="ECO:0007669"/>
    <property type="project" value="TreeGrafter"/>
</dbReference>
<feature type="region of interest" description="Disordered" evidence="7">
    <location>
        <begin position="260"/>
        <end position="290"/>
    </location>
</feature>
<evidence type="ECO:0000313" key="9">
    <source>
        <dbReference type="EnsemblPlants" id="Kaladp0010s0097.1.v1.1"/>
    </source>
</evidence>
<evidence type="ECO:0000313" key="10">
    <source>
        <dbReference type="Proteomes" id="UP000594263"/>
    </source>
</evidence>
<dbReference type="AlphaFoldDB" id="A0A7N0RF42"/>
<evidence type="ECO:0000256" key="2">
    <source>
        <dbReference type="ARBA" id="ARBA00011738"/>
    </source>
</evidence>
<comment type="subunit">
    <text evidence="2">Homodimer.</text>
</comment>
<dbReference type="InterPro" id="IPR045239">
    <property type="entry name" value="bHLH95_bHLH"/>
</dbReference>
<keyword evidence="10" id="KW-1185">Reference proteome</keyword>
<dbReference type="PANTHER" id="PTHR16223">
    <property type="entry name" value="TRANSCRIPTION FACTOR BHLH83-RELATED"/>
    <property type="match status" value="1"/>
</dbReference>
<accession>A0A7N0RF42</accession>
<evidence type="ECO:0000256" key="6">
    <source>
        <dbReference type="ARBA" id="ARBA00023242"/>
    </source>
</evidence>
<protein>
    <recommendedName>
        <fullName evidence="8">BHLH domain-containing protein</fullName>
    </recommendedName>
</protein>
<name>A0A7N0RF42_KALFE</name>
<dbReference type="PROSITE" id="PS50888">
    <property type="entry name" value="BHLH"/>
    <property type="match status" value="1"/>
</dbReference>
<keyword evidence="3" id="KW-0805">Transcription regulation</keyword>
<comment type="subcellular location">
    <subcellularLocation>
        <location evidence="1">Nucleus</location>
    </subcellularLocation>
</comment>
<dbReference type="EnsemblPlants" id="Kaladp0010s0097.1.v1.1">
    <property type="protein sequence ID" value="Kaladp0010s0097.1.v1.1"/>
    <property type="gene ID" value="Kaladp0010s0097.v1.1"/>
</dbReference>
<dbReference type="GO" id="GO:0046983">
    <property type="term" value="F:protein dimerization activity"/>
    <property type="evidence" value="ECO:0007669"/>
    <property type="project" value="InterPro"/>
</dbReference>
<feature type="compositionally biased region" description="Basic and acidic residues" evidence="7">
    <location>
        <begin position="64"/>
        <end position="75"/>
    </location>
</feature>
<keyword evidence="4" id="KW-0238">DNA-binding</keyword>
<dbReference type="FunFam" id="4.10.280.10:FF:000032">
    <property type="entry name" value="Transcription factor bHLH123 family"/>
    <property type="match status" value="1"/>
</dbReference>
<keyword evidence="5" id="KW-0804">Transcription</keyword>
<dbReference type="Gramene" id="Kaladp0010s0097.1.v1.1">
    <property type="protein sequence ID" value="Kaladp0010s0097.1.v1.1"/>
    <property type="gene ID" value="Kaladp0010s0097.v1.1"/>
</dbReference>
<reference evidence="9" key="1">
    <citation type="submission" date="2021-01" db="UniProtKB">
        <authorList>
            <consortium name="EnsemblPlants"/>
        </authorList>
    </citation>
    <scope>IDENTIFICATION</scope>
</reference>
<evidence type="ECO:0000256" key="3">
    <source>
        <dbReference type="ARBA" id="ARBA00023015"/>
    </source>
</evidence>
<feature type="region of interest" description="Disordered" evidence="7">
    <location>
        <begin position="384"/>
        <end position="406"/>
    </location>
</feature>
<evidence type="ECO:0000256" key="5">
    <source>
        <dbReference type="ARBA" id="ARBA00023163"/>
    </source>
</evidence>
<dbReference type="CDD" id="cd11393">
    <property type="entry name" value="bHLH_AtbHLH_like"/>
    <property type="match status" value="1"/>
</dbReference>
<dbReference type="GO" id="GO:0005634">
    <property type="term" value="C:nucleus"/>
    <property type="evidence" value="ECO:0007669"/>
    <property type="project" value="UniProtKB-SubCell"/>
</dbReference>
<dbReference type="Gene3D" id="4.10.280.10">
    <property type="entry name" value="Helix-loop-helix DNA-binding domain"/>
    <property type="match status" value="1"/>
</dbReference>
<keyword evidence="6" id="KW-0539">Nucleus</keyword>
<feature type="compositionally biased region" description="Polar residues" evidence="7">
    <location>
        <begin position="212"/>
        <end position="221"/>
    </location>
</feature>
<feature type="compositionally biased region" description="Polar residues" evidence="7">
    <location>
        <begin position="384"/>
        <end position="393"/>
    </location>
</feature>
<feature type="region of interest" description="Disordered" evidence="7">
    <location>
        <begin position="201"/>
        <end position="225"/>
    </location>
</feature>
<dbReference type="PANTHER" id="PTHR16223:SF238">
    <property type="entry name" value="TRANSCRIPTION FACTOR BHLH114"/>
    <property type="match status" value="1"/>
</dbReference>
<dbReference type="SUPFAM" id="SSF47459">
    <property type="entry name" value="HLH, helix-loop-helix DNA-binding domain"/>
    <property type="match status" value="1"/>
</dbReference>
<dbReference type="Proteomes" id="UP000594263">
    <property type="component" value="Unplaced"/>
</dbReference>
<dbReference type="GO" id="GO:0000978">
    <property type="term" value="F:RNA polymerase II cis-regulatory region sequence-specific DNA binding"/>
    <property type="evidence" value="ECO:0007669"/>
    <property type="project" value="TreeGrafter"/>
</dbReference>
<feature type="domain" description="BHLH" evidence="8">
    <location>
        <begin position="319"/>
        <end position="368"/>
    </location>
</feature>
<dbReference type="InterPro" id="IPR011598">
    <property type="entry name" value="bHLH_dom"/>
</dbReference>
<sequence length="444" mass="48851">MASSEDFETAGICSGGWWNPGRSLFPPCAAPLSDFMWASSVLNGTVEEEQAEMKQAAAAATYSRSDESDDRRSSSAEHLMSSDYTHIFQDVGQKQPHQMADFGLSDWSQNSLLHDYSPNMSIFKTVVDDQKNNNRSSHGLYNLDPKVSQLGLLQENIDASSYAYTSMVQALMGPDHTDMSYGFGSSFVASSTSFMQQQQEAAAASNWPKSMISPSPKQQLNGGAKRGNISAPFWDDSWMGSDEIRTPESSHPLLVPALFEDHKPNNSASNSFNGRSSSTTPPKPDTKDNILPHKLAGFTLLGSKRKINPSGEPYKRPRIETPSSLPTFKVRKEKLGDRITALQQLVSPFGKTDTASVLHEAIEYIKFLHDQVSVLRTPYMQNGTPTNQHQQMQGEAKNAADEGPKQDLRSRGLCLVPISSTFPVANETTADFWTPTFGGTMTFR</sequence>